<comment type="caution">
    <text evidence="3">The sequence shown here is derived from an EMBL/GenBank/DDBJ whole genome shotgun (WGS) entry which is preliminary data.</text>
</comment>
<organism evidence="3 4">
    <name type="scientific">Nocardia colli</name>
    <dbReference type="NCBI Taxonomy" id="2545717"/>
    <lineage>
        <taxon>Bacteria</taxon>
        <taxon>Bacillati</taxon>
        <taxon>Actinomycetota</taxon>
        <taxon>Actinomycetes</taxon>
        <taxon>Mycobacteriales</taxon>
        <taxon>Nocardiaceae</taxon>
        <taxon>Nocardia</taxon>
    </lineage>
</organism>
<dbReference type="RefSeq" id="WP_150400517.1">
    <property type="nucleotide sequence ID" value="NZ_VXLC01000001.1"/>
</dbReference>
<feature type="compositionally biased region" description="Low complexity" evidence="1">
    <location>
        <begin position="75"/>
        <end position="91"/>
    </location>
</feature>
<dbReference type="EMBL" id="VXLC01000001">
    <property type="protein sequence ID" value="KAA8890610.1"/>
    <property type="molecule type" value="Genomic_DNA"/>
</dbReference>
<feature type="region of interest" description="Disordered" evidence="1">
    <location>
        <begin position="40"/>
        <end position="91"/>
    </location>
</feature>
<evidence type="ECO:0000313" key="4">
    <source>
        <dbReference type="Proteomes" id="UP000323876"/>
    </source>
</evidence>
<keyword evidence="4" id="KW-1185">Reference proteome</keyword>
<sequence length="91" mass="9420">MRRLVGIAAAGALIAVPVGALAATASAEAPAPDATIQVQAAGDVDQQGADIDRPHHKHRPDGPRRHHRPDPGAAPQQFQQFQQLLPPTGSG</sequence>
<dbReference type="Proteomes" id="UP000323876">
    <property type="component" value="Unassembled WGS sequence"/>
</dbReference>
<proteinExistence type="predicted"/>
<keyword evidence="2" id="KW-0732">Signal</keyword>
<evidence type="ECO:0008006" key="5">
    <source>
        <dbReference type="Google" id="ProtNLM"/>
    </source>
</evidence>
<name>A0A5N0EPC7_9NOCA</name>
<accession>A0A5N0EPC7</accession>
<evidence type="ECO:0000313" key="3">
    <source>
        <dbReference type="EMBL" id="KAA8890610.1"/>
    </source>
</evidence>
<reference evidence="3 4" key="1">
    <citation type="submission" date="2019-09" db="EMBL/GenBank/DDBJ databases">
        <authorList>
            <person name="Wang X."/>
        </authorList>
    </citation>
    <scope>NUCLEOTIDE SEQUENCE [LARGE SCALE GENOMIC DNA]</scope>
    <source>
        <strain evidence="3 4">CICC 11023</strain>
    </source>
</reference>
<feature type="signal peptide" evidence="2">
    <location>
        <begin position="1"/>
        <end position="22"/>
    </location>
</feature>
<feature type="compositionally biased region" description="Basic residues" evidence="1">
    <location>
        <begin position="54"/>
        <end position="68"/>
    </location>
</feature>
<evidence type="ECO:0000256" key="2">
    <source>
        <dbReference type="SAM" id="SignalP"/>
    </source>
</evidence>
<evidence type="ECO:0000256" key="1">
    <source>
        <dbReference type="SAM" id="MobiDB-lite"/>
    </source>
</evidence>
<feature type="chain" id="PRO_5024310802" description="Secreted protein" evidence="2">
    <location>
        <begin position="23"/>
        <end position="91"/>
    </location>
</feature>
<protein>
    <recommendedName>
        <fullName evidence="5">Secreted protein</fullName>
    </recommendedName>
</protein>
<gene>
    <name evidence="3" type="ORF">F3087_04925</name>
</gene>
<dbReference type="AlphaFoldDB" id="A0A5N0EPC7"/>